<keyword evidence="2" id="KW-1185">Reference proteome</keyword>
<name>W7SZN5_9STRA</name>
<feature type="non-terminal residue" evidence="1">
    <location>
        <position position="1"/>
    </location>
</feature>
<dbReference type="EMBL" id="AZIL01003203">
    <property type="protein sequence ID" value="EWM20315.1"/>
    <property type="molecule type" value="Genomic_DNA"/>
</dbReference>
<proteinExistence type="predicted"/>
<gene>
    <name evidence="1" type="ORF">Naga_102667g1</name>
</gene>
<evidence type="ECO:0000313" key="1">
    <source>
        <dbReference type="EMBL" id="EWM20315.1"/>
    </source>
</evidence>
<comment type="caution">
    <text evidence="1">The sequence shown here is derived from an EMBL/GenBank/DDBJ whole genome shotgun (WGS) entry which is preliminary data.</text>
</comment>
<dbReference type="Proteomes" id="UP000019335">
    <property type="component" value="Unassembled WGS sequence"/>
</dbReference>
<protein>
    <submittedName>
        <fullName evidence="1">Uncharacterized protein</fullName>
    </submittedName>
</protein>
<dbReference type="AlphaFoldDB" id="W7SZN5"/>
<evidence type="ECO:0000313" key="2">
    <source>
        <dbReference type="Proteomes" id="UP000019335"/>
    </source>
</evidence>
<reference evidence="1 2" key="1">
    <citation type="journal article" date="2014" name="Mol. Plant">
        <title>Chromosome Scale Genome Assembly and Transcriptome Profiling of Nannochloropsis gaditana in Nitrogen Depletion.</title>
        <authorList>
            <person name="Corteggiani Carpinelli E."/>
            <person name="Telatin A."/>
            <person name="Vitulo N."/>
            <person name="Forcato C."/>
            <person name="D'Angelo M."/>
            <person name="Schiavon R."/>
            <person name="Vezzi A."/>
            <person name="Giacometti G.M."/>
            <person name="Morosinotto T."/>
            <person name="Valle G."/>
        </authorList>
    </citation>
    <scope>NUCLEOTIDE SEQUENCE [LARGE SCALE GENOMIC DNA]</scope>
    <source>
        <strain evidence="1 2">B-31</strain>
    </source>
</reference>
<organism evidence="1 2">
    <name type="scientific">Nannochloropsis gaditana</name>
    <dbReference type="NCBI Taxonomy" id="72520"/>
    <lineage>
        <taxon>Eukaryota</taxon>
        <taxon>Sar</taxon>
        <taxon>Stramenopiles</taxon>
        <taxon>Ochrophyta</taxon>
        <taxon>Eustigmatophyceae</taxon>
        <taxon>Eustigmatales</taxon>
        <taxon>Monodopsidaceae</taxon>
        <taxon>Nannochloropsis</taxon>
    </lineage>
</organism>
<accession>W7SZN5</accession>
<sequence length="146" mass="15770">PSVPSSLPPATIFLSGTLPAKHVLQVSLHPFLYPSLPAFALLKGPKASVRVQRELASCSLRMQGHPMLFELLLAAADVLEKEEVPPFFPPSLPPSLPISLLPSPFRCLSFLDDPPLLVCPLPSARTIPFPPSRPPSRPPSHPPSRP</sequence>